<sequence>MGMTGEDEVGRVRTTPLRLASWRISETLQPPHRGLEFHLHLAFSAPQILRLPLATHHSVSLYGFFSTSAQAAFATDVQWGRRYMIFRFSLPHPPLSYYLPTHALRQHEASIFSPPLSLRPPTTRAGGECGHRGGVVCSGLFSGQQKACNHYAFGYVPETERLVVPRSCITRVITVLGMRRLHASDTPHDPLVVLHSFTNHPSLDSTAANPRRLPPSTRARPASSFDEARDYSVRDLALSKHAPPTSCSITRSRARSHPSAPSAFILRQQGEWYQREVGIVVVTSEDE</sequence>
<protein>
    <submittedName>
        <fullName evidence="2">Uncharacterized protein</fullName>
    </submittedName>
</protein>
<dbReference type="EMBL" id="JAWWNJ010000235">
    <property type="protein sequence ID" value="KAK6969043.1"/>
    <property type="molecule type" value="Genomic_DNA"/>
</dbReference>
<organism evidence="2 3">
    <name type="scientific">Favolaschia claudopus</name>
    <dbReference type="NCBI Taxonomy" id="2862362"/>
    <lineage>
        <taxon>Eukaryota</taxon>
        <taxon>Fungi</taxon>
        <taxon>Dikarya</taxon>
        <taxon>Basidiomycota</taxon>
        <taxon>Agaricomycotina</taxon>
        <taxon>Agaricomycetes</taxon>
        <taxon>Agaricomycetidae</taxon>
        <taxon>Agaricales</taxon>
        <taxon>Marasmiineae</taxon>
        <taxon>Mycenaceae</taxon>
        <taxon>Favolaschia</taxon>
    </lineage>
</organism>
<gene>
    <name evidence="2" type="ORF">R3P38DRAFT_3380444</name>
</gene>
<accession>A0AAV9Z3R5</accession>
<dbReference type="Proteomes" id="UP001362999">
    <property type="component" value="Unassembled WGS sequence"/>
</dbReference>
<proteinExistence type="predicted"/>
<dbReference type="AlphaFoldDB" id="A0AAV9Z3R5"/>
<evidence type="ECO:0000256" key="1">
    <source>
        <dbReference type="SAM" id="MobiDB-lite"/>
    </source>
</evidence>
<reference evidence="2 3" key="1">
    <citation type="journal article" date="2024" name="J Genomics">
        <title>Draft genome sequencing and assembly of Favolaschia claudopus CIRM-BRFM 2984 isolated from oak limbs.</title>
        <authorList>
            <person name="Navarro D."/>
            <person name="Drula E."/>
            <person name="Chaduli D."/>
            <person name="Cazenave R."/>
            <person name="Ahrendt S."/>
            <person name="Wang J."/>
            <person name="Lipzen A."/>
            <person name="Daum C."/>
            <person name="Barry K."/>
            <person name="Grigoriev I.V."/>
            <person name="Favel A."/>
            <person name="Rosso M.N."/>
            <person name="Martin F."/>
        </authorList>
    </citation>
    <scope>NUCLEOTIDE SEQUENCE [LARGE SCALE GENOMIC DNA]</scope>
    <source>
        <strain evidence="2 3">CIRM-BRFM 2984</strain>
    </source>
</reference>
<evidence type="ECO:0000313" key="3">
    <source>
        <dbReference type="Proteomes" id="UP001362999"/>
    </source>
</evidence>
<keyword evidence="3" id="KW-1185">Reference proteome</keyword>
<comment type="caution">
    <text evidence="2">The sequence shown here is derived from an EMBL/GenBank/DDBJ whole genome shotgun (WGS) entry which is preliminary data.</text>
</comment>
<name>A0AAV9Z3R5_9AGAR</name>
<feature type="region of interest" description="Disordered" evidence="1">
    <location>
        <begin position="203"/>
        <end position="227"/>
    </location>
</feature>
<evidence type="ECO:0000313" key="2">
    <source>
        <dbReference type="EMBL" id="KAK6969043.1"/>
    </source>
</evidence>